<accession>A0AAV2CXG5</accession>
<sequence>MDSISVDREEGLAMVEAIEQGNLFCTRCLIKEELFLVLVDGGIKSNLVSSRTVTKLGLPMRLHPSPGMLQFPGKKISSIVVGHASVKFSIGRYEDIVLCDVVSNLTNQIVLGQTWFQDRGVHMVSRRSKSFRLRHQNKVFILKPLSLEEAVDEWKVLKRLQQEYEEEALTQLAAQMTQVEAMLKTMAEQTSRSSSLVQESSSSEEVNIEVEDELKEATDSYNFLEGNGVVSQTSGTSEQQKEATDSYNFLEGNGVVSQTSGTSEQQKEEEDFSETVAEKKEQMIYCDPFYDYYDDDLSCRSLQVLKPSLPSMKIKTRSWIS</sequence>
<evidence type="ECO:0008006" key="4">
    <source>
        <dbReference type="Google" id="ProtNLM"/>
    </source>
</evidence>
<protein>
    <recommendedName>
        <fullName evidence="4">Polyprotein</fullName>
    </recommendedName>
</protein>
<dbReference type="Proteomes" id="UP001497516">
    <property type="component" value="Chromosome 10"/>
</dbReference>
<feature type="coiled-coil region" evidence="1">
    <location>
        <begin position="147"/>
        <end position="227"/>
    </location>
</feature>
<dbReference type="PANTHER" id="PTHR35046">
    <property type="entry name" value="ZINC KNUCKLE (CCHC-TYPE) FAMILY PROTEIN"/>
    <property type="match status" value="1"/>
</dbReference>
<keyword evidence="3" id="KW-1185">Reference proteome</keyword>
<evidence type="ECO:0000313" key="3">
    <source>
        <dbReference type="Proteomes" id="UP001497516"/>
    </source>
</evidence>
<name>A0AAV2CXG5_9ROSI</name>
<gene>
    <name evidence="2" type="ORF">LTRI10_LOCUS8433</name>
</gene>
<evidence type="ECO:0000313" key="2">
    <source>
        <dbReference type="EMBL" id="CAL1361035.1"/>
    </source>
</evidence>
<evidence type="ECO:0000256" key="1">
    <source>
        <dbReference type="SAM" id="Coils"/>
    </source>
</evidence>
<keyword evidence="1" id="KW-0175">Coiled coil</keyword>
<dbReference type="AlphaFoldDB" id="A0AAV2CXG5"/>
<dbReference type="EMBL" id="OZ034814">
    <property type="protein sequence ID" value="CAL1361035.1"/>
    <property type="molecule type" value="Genomic_DNA"/>
</dbReference>
<reference evidence="2 3" key="1">
    <citation type="submission" date="2024-04" db="EMBL/GenBank/DDBJ databases">
        <authorList>
            <person name="Fracassetti M."/>
        </authorList>
    </citation>
    <scope>NUCLEOTIDE SEQUENCE [LARGE SCALE GENOMIC DNA]</scope>
</reference>
<proteinExistence type="predicted"/>
<dbReference type="PANTHER" id="PTHR35046:SF26">
    <property type="entry name" value="RNA-DIRECTED DNA POLYMERASE"/>
    <property type="match status" value="1"/>
</dbReference>
<dbReference type="CDD" id="cd00303">
    <property type="entry name" value="retropepsin_like"/>
    <property type="match status" value="1"/>
</dbReference>
<dbReference type="InterPro" id="IPR021109">
    <property type="entry name" value="Peptidase_aspartic_dom_sf"/>
</dbReference>
<dbReference type="Gene3D" id="2.40.70.10">
    <property type="entry name" value="Acid Proteases"/>
    <property type="match status" value="1"/>
</dbReference>
<organism evidence="2 3">
    <name type="scientific">Linum trigynum</name>
    <dbReference type="NCBI Taxonomy" id="586398"/>
    <lineage>
        <taxon>Eukaryota</taxon>
        <taxon>Viridiplantae</taxon>
        <taxon>Streptophyta</taxon>
        <taxon>Embryophyta</taxon>
        <taxon>Tracheophyta</taxon>
        <taxon>Spermatophyta</taxon>
        <taxon>Magnoliopsida</taxon>
        <taxon>eudicotyledons</taxon>
        <taxon>Gunneridae</taxon>
        <taxon>Pentapetalae</taxon>
        <taxon>rosids</taxon>
        <taxon>fabids</taxon>
        <taxon>Malpighiales</taxon>
        <taxon>Linaceae</taxon>
        <taxon>Linum</taxon>
    </lineage>
</organism>